<evidence type="ECO:0000256" key="2">
    <source>
        <dbReference type="SAM" id="Phobius"/>
    </source>
</evidence>
<evidence type="ECO:0000256" key="1">
    <source>
        <dbReference type="SAM" id="MobiDB-lite"/>
    </source>
</evidence>
<protein>
    <submittedName>
        <fullName evidence="3">Uncharacterized protein</fullName>
    </submittedName>
</protein>
<reference evidence="3" key="1">
    <citation type="journal article" date="2020" name="Nature">
        <title>Giant virus diversity and host interactions through global metagenomics.</title>
        <authorList>
            <person name="Schulz F."/>
            <person name="Roux S."/>
            <person name="Paez-Espino D."/>
            <person name="Jungbluth S."/>
            <person name="Walsh D.A."/>
            <person name="Denef V.J."/>
            <person name="McMahon K.D."/>
            <person name="Konstantinidis K.T."/>
            <person name="Eloe-Fadrosh E.A."/>
            <person name="Kyrpides N.C."/>
            <person name="Woyke T."/>
        </authorList>
    </citation>
    <scope>NUCLEOTIDE SEQUENCE</scope>
    <source>
        <strain evidence="3">GVMAG-M-3300023184-121</strain>
    </source>
</reference>
<sequence length="194" mass="21528">MEKAAYDFHETKKSEMNSYLYLVGILIIGFAVYHYLIRDKIFDVSSDLPHGIMQDMFAGSSISAPPAPSTIEIRQAPLYEPRTTTASGPHSPSQEAPSQDVVVYAEPQATDPYRENQESSDIPENLRHPERSFRSTPLNNETSLAVQSGTASNTNHVPFDNPQKFQTETISGGGEFMPGIFANDMFHDTSFSSF</sequence>
<dbReference type="EMBL" id="MN739974">
    <property type="protein sequence ID" value="QHT80707.1"/>
    <property type="molecule type" value="Genomic_DNA"/>
</dbReference>
<organism evidence="3">
    <name type="scientific">viral metagenome</name>
    <dbReference type="NCBI Taxonomy" id="1070528"/>
    <lineage>
        <taxon>unclassified sequences</taxon>
        <taxon>metagenomes</taxon>
        <taxon>organismal metagenomes</taxon>
    </lineage>
</organism>
<name>A0A6C0HK07_9ZZZZ</name>
<feature type="transmembrane region" description="Helical" evidence="2">
    <location>
        <begin position="18"/>
        <end position="36"/>
    </location>
</feature>
<keyword evidence="2" id="KW-0472">Membrane</keyword>
<keyword evidence="2" id="KW-0812">Transmembrane</keyword>
<feature type="compositionally biased region" description="Polar residues" evidence="1">
    <location>
        <begin position="82"/>
        <end position="97"/>
    </location>
</feature>
<dbReference type="AlphaFoldDB" id="A0A6C0HK07"/>
<evidence type="ECO:0000313" key="3">
    <source>
        <dbReference type="EMBL" id="QHT80707.1"/>
    </source>
</evidence>
<feature type="region of interest" description="Disordered" evidence="1">
    <location>
        <begin position="81"/>
        <end position="100"/>
    </location>
</feature>
<accession>A0A6C0HK07</accession>
<feature type="compositionally biased region" description="Basic and acidic residues" evidence="1">
    <location>
        <begin position="124"/>
        <end position="133"/>
    </location>
</feature>
<keyword evidence="2" id="KW-1133">Transmembrane helix</keyword>
<proteinExistence type="predicted"/>
<feature type="region of interest" description="Disordered" evidence="1">
    <location>
        <begin position="110"/>
        <end position="139"/>
    </location>
</feature>